<feature type="compositionally biased region" description="Basic and acidic residues" evidence="1">
    <location>
        <begin position="129"/>
        <end position="143"/>
    </location>
</feature>
<feature type="compositionally biased region" description="Basic and acidic residues" evidence="1">
    <location>
        <begin position="24"/>
        <end position="37"/>
    </location>
</feature>
<sequence length="143" mass="15735">IKTLLDENHKTPAPKTAEGYGRFADPERLPQPRRFEGEATGPFGPTIVKRKPVPTSQSRPSAHATSESMSRPSAPPKPQKLRTAAQPSPSLTNRAPQSSNDPNMNGDDWETNFSKRYPSLSGLEMVETEIDKVRPVGSRSKEL</sequence>
<evidence type="ECO:0000313" key="2">
    <source>
        <dbReference type="EMBL" id="KAH0544328.1"/>
    </source>
</evidence>
<gene>
    <name evidence="2" type="ORF">GP486_008525</name>
</gene>
<dbReference type="EMBL" id="JAGHQM010003399">
    <property type="protein sequence ID" value="KAH0544328.1"/>
    <property type="molecule type" value="Genomic_DNA"/>
</dbReference>
<protein>
    <submittedName>
        <fullName evidence="2">Uncharacterized protein</fullName>
    </submittedName>
</protein>
<dbReference type="Proteomes" id="UP000750711">
    <property type="component" value="Unassembled WGS sequence"/>
</dbReference>
<organism evidence="2 3">
    <name type="scientific">Trichoglossum hirsutum</name>
    <dbReference type="NCBI Taxonomy" id="265104"/>
    <lineage>
        <taxon>Eukaryota</taxon>
        <taxon>Fungi</taxon>
        <taxon>Dikarya</taxon>
        <taxon>Ascomycota</taxon>
        <taxon>Pezizomycotina</taxon>
        <taxon>Geoglossomycetes</taxon>
        <taxon>Geoglossales</taxon>
        <taxon>Geoglossaceae</taxon>
        <taxon>Trichoglossum</taxon>
    </lineage>
</organism>
<feature type="compositionally biased region" description="Polar residues" evidence="1">
    <location>
        <begin position="54"/>
        <end position="71"/>
    </location>
</feature>
<evidence type="ECO:0000313" key="3">
    <source>
        <dbReference type="Proteomes" id="UP000750711"/>
    </source>
</evidence>
<reference evidence="2" key="1">
    <citation type="submission" date="2021-03" db="EMBL/GenBank/DDBJ databases">
        <title>Comparative genomics and phylogenomic investigation of the class Geoglossomycetes provide insights into ecological specialization and systematics.</title>
        <authorList>
            <person name="Melie T."/>
            <person name="Pirro S."/>
            <person name="Miller A.N."/>
            <person name="Quandt A."/>
        </authorList>
    </citation>
    <scope>NUCLEOTIDE SEQUENCE</scope>
    <source>
        <strain evidence="2">CAQ_001_2017</strain>
    </source>
</reference>
<feature type="region of interest" description="Disordered" evidence="1">
    <location>
        <begin position="1"/>
        <end position="143"/>
    </location>
</feature>
<comment type="caution">
    <text evidence="2">The sequence shown here is derived from an EMBL/GenBank/DDBJ whole genome shotgun (WGS) entry which is preliminary data.</text>
</comment>
<feature type="compositionally biased region" description="Basic and acidic residues" evidence="1">
    <location>
        <begin position="1"/>
        <end position="10"/>
    </location>
</feature>
<dbReference type="AlphaFoldDB" id="A0A9P8IGQ3"/>
<keyword evidence="3" id="KW-1185">Reference proteome</keyword>
<accession>A0A9P8IGQ3</accession>
<feature type="non-terminal residue" evidence="2">
    <location>
        <position position="1"/>
    </location>
</feature>
<feature type="compositionally biased region" description="Polar residues" evidence="1">
    <location>
        <begin position="85"/>
        <end position="103"/>
    </location>
</feature>
<evidence type="ECO:0000256" key="1">
    <source>
        <dbReference type="SAM" id="MobiDB-lite"/>
    </source>
</evidence>
<name>A0A9P8IGQ3_9PEZI</name>
<proteinExistence type="predicted"/>